<proteinExistence type="predicted"/>
<evidence type="ECO:0000313" key="6">
    <source>
        <dbReference type="EMBL" id="MTH63445.1"/>
    </source>
</evidence>
<dbReference type="SMART" id="SM00448">
    <property type="entry name" value="REC"/>
    <property type="match status" value="1"/>
</dbReference>
<dbReference type="Gene3D" id="3.40.50.2300">
    <property type="match status" value="1"/>
</dbReference>
<dbReference type="AlphaFoldDB" id="A0A6L6ISH9"/>
<dbReference type="InterPro" id="IPR050469">
    <property type="entry name" value="Diguanylate_Cyclase"/>
</dbReference>
<feature type="domain" description="GGDEF" evidence="5">
    <location>
        <begin position="314"/>
        <end position="451"/>
    </location>
</feature>
<dbReference type="EMBL" id="WMII01000003">
    <property type="protein sequence ID" value="MTH63445.1"/>
    <property type="molecule type" value="Genomic_DNA"/>
</dbReference>
<comment type="caution">
    <text evidence="6">The sequence shown here is derived from an EMBL/GenBank/DDBJ whole genome shotgun (WGS) entry which is preliminary data.</text>
</comment>
<comment type="catalytic activity">
    <reaction evidence="2">
        <text>2 GTP = 3',3'-c-di-GMP + 2 diphosphate</text>
        <dbReference type="Rhea" id="RHEA:24898"/>
        <dbReference type="ChEBI" id="CHEBI:33019"/>
        <dbReference type="ChEBI" id="CHEBI:37565"/>
        <dbReference type="ChEBI" id="CHEBI:58805"/>
        <dbReference type="EC" id="2.7.7.65"/>
    </reaction>
</comment>
<dbReference type="InterPro" id="IPR011006">
    <property type="entry name" value="CheY-like_superfamily"/>
</dbReference>
<dbReference type="PROSITE" id="PS50110">
    <property type="entry name" value="RESPONSE_REGULATORY"/>
    <property type="match status" value="2"/>
</dbReference>
<dbReference type="FunFam" id="3.30.70.270:FF:000001">
    <property type="entry name" value="Diguanylate cyclase domain protein"/>
    <property type="match status" value="1"/>
</dbReference>
<dbReference type="InterPro" id="IPR000160">
    <property type="entry name" value="GGDEF_dom"/>
</dbReference>
<dbReference type="InterPro" id="IPR043128">
    <property type="entry name" value="Rev_trsase/Diguanyl_cyclase"/>
</dbReference>
<dbReference type="InterPro" id="IPR001789">
    <property type="entry name" value="Sig_transdc_resp-reg_receiver"/>
</dbReference>
<organism evidence="6 7">
    <name type="scientific">Paracoccus shanxieyensis</name>
    <dbReference type="NCBI Taxonomy" id="2675752"/>
    <lineage>
        <taxon>Bacteria</taxon>
        <taxon>Pseudomonadati</taxon>
        <taxon>Pseudomonadota</taxon>
        <taxon>Alphaproteobacteria</taxon>
        <taxon>Rhodobacterales</taxon>
        <taxon>Paracoccaceae</taxon>
        <taxon>Paracoccus</taxon>
    </lineage>
</organism>
<sequence>MAGRILIVDSVPTNRITTKVRLTSACYDVTAVGSGAEALRQARLTQPQIVLIGTALHDMTPPALCAALRDLPGGTDLPILVHALEVGARIAALKAGASALIDALGDELTLLARIRGLMRADELEPSGMAEAQAGFMHDDRPRAVFVADQPATALGWRHALQTRLDFSILIRDPEGALADAARGRVPDLYLIAADIQQSGDGLRLLSELRSRPLSRDAGFIIVLRPERSEMTSVALDLGAGDVLPTEFGNAATATEAAFRLETQLSRKREADRRKQETRRNVAFAMTDPLTGLYNRRYAMPRLAALFDASRNNGEAVAVIVMDLDRFKQVNDVHGHAAGDAVLTTIATRLAETLPPEALLARIGGEEFLAVLPGLVARDARAIAEELRECVMETPVPLPAGCSADTLSVTISAGIALADDHMADADILIAHADRALLTAKSSGRNRIVMASSAIAA</sequence>
<evidence type="ECO:0000259" key="5">
    <source>
        <dbReference type="PROSITE" id="PS50887"/>
    </source>
</evidence>
<evidence type="ECO:0000256" key="1">
    <source>
        <dbReference type="ARBA" id="ARBA00012528"/>
    </source>
</evidence>
<dbReference type="PANTHER" id="PTHR45138">
    <property type="entry name" value="REGULATORY COMPONENTS OF SENSORY TRANSDUCTION SYSTEM"/>
    <property type="match status" value="1"/>
</dbReference>
<dbReference type="PROSITE" id="PS50887">
    <property type="entry name" value="GGDEF"/>
    <property type="match status" value="1"/>
</dbReference>
<dbReference type="SUPFAM" id="SSF55073">
    <property type="entry name" value="Nucleotide cyclase"/>
    <property type="match status" value="1"/>
</dbReference>
<keyword evidence="7" id="KW-1185">Reference proteome</keyword>
<accession>A0A6L6ISH9</accession>
<protein>
    <recommendedName>
        <fullName evidence="1">diguanylate cyclase</fullName>
        <ecNumber evidence="1">2.7.7.65</ecNumber>
    </recommendedName>
</protein>
<feature type="domain" description="Response regulatory" evidence="4">
    <location>
        <begin position="4"/>
        <end position="118"/>
    </location>
</feature>
<dbReference type="PANTHER" id="PTHR45138:SF9">
    <property type="entry name" value="DIGUANYLATE CYCLASE DGCM-RELATED"/>
    <property type="match status" value="1"/>
</dbReference>
<feature type="domain" description="Response regulatory" evidence="4">
    <location>
        <begin position="142"/>
        <end position="260"/>
    </location>
</feature>
<reference evidence="6 7" key="1">
    <citation type="submission" date="2019-11" db="EMBL/GenBank/DDBJ databases">
        <authorList>
            <person name="Dong K."/>
        </authorList>
    </citation>
    <scope>NUCLEOTIDE SEQUENCE [LARGE SCALE GENOMIC DNA]</scope>
    <source>
        <strain evidence="6 7">DK608</strain>
    </source>
</reference>
<gene>
    <name evidence="6" type="ORF">GL284_04080</name>
</gene>
<dbReference type="EC" id="2.7.7.65" evidence="1"/>
<evidence type="ECO:0000256" key="2">
    <source>
        <dbReference type="ARBA" id="ARBA00034247"/>
    </source>
</evidence>
<evidence type="ECO:0000259" key="4">
    <source>
        <dbReference type="PROSITE" id="PS50110"/>
    </source>
</evidence>
<dbReference type="Pfam" id="PF00990">
    <property type="entry name" value="GGDEF"/>
    <property type="match status" value="1"/>
</dbReference>
<dbReference type="GO" id="GO:0052621">
    <property type="term" value="F:diguanylate cyclase activity"/>
    <property type="evidence" value="ECO:0007669"/>
    <property type="project" value="UniProtKB-EC"/>
</dbReference>
<evidence type="ECO:0000313" key="7">
    <source>
        <dbReference type="Proteomes" id="UP000478740"/>
    </source>
</evidence>
<dbReference type="GO" id="GO:0000160">
    <property type="term" value="P:phosphorelay signal transduction system"/>
    <property type="evidence" value="ECO:0007669"/>
    <property type="project" value="InterPro"/>
</dbReference>
<evidence type="ECO:0000256" key="3">
    <source>
        <dbReference type="PROSITE-ProRule" id="PRU00169"/>
    </source>
</evidence>
<dbReference type="Gene3D" id="3.30.70.270">
    <property type="match status" value="1"/>
</dbReference>
<dbReference type="SUPFAM" id="SSF52172">
    <property type="entry name" value="CheY-like"/>
    <property type="match status" value="2"/>
</dbReference>
<dbReference type="Proteomes" id="UP000478740">
    <property type="component" value="Unassembled WGS sequence"/>
</dbReference>
<dbReference type="InterPro" id="IPR029787">
    <property type="entry name" value="Nucleotide_cyclase"/>
</dbReference>
<name>A0A6L6ISH9_9RHOB</name>
<comment type="caution">
    <text evidence="3">Lacks conserved residue(s) required for the propagation of feature annotation.</text>
</comment>
<dbReference type="SMART" id="SM00267">
    <property type="entry name" value="GGDEF"/>
    <property type="match status" value="1"/>
</dbReference>
<dbReference type="CDD" id="cd01949">
    <property type="entry name" value="GGDEF"/>
    <property type="match status" value="1"/>
</dbReference>
<dbReference type="NCBIfam" id="TIGR00254">
    <property type="entry name" value="GGDEF"/>
    <property type="match status" value="1"/>
</dbReference>